<evidence type="ECO:0000313" key="3">
    <source>
        <dbReference type="Proteomes" id="UP001595796"/>
    </source>
</evidence>
<feature type="transmembrane region" description="Helical" evidence="1">
    <location>
        <begin position="27"/>
        <end position="55"/>
    </location>
</feature>
<reference evidence="3" key="1">
    <citation type="journal article" date="2019" name="Int. J. Syst. Evol. Microbiol.">
        <title>The Global Catalogue of Microorganisms (GCM) 10K type strain sequencing project: providing services to taxonomists for standard genome sequencing and annotation.</title>
        <authorList>
            <consortium name="The Broad Institute Genomics Platform"/>
            <consortium name="The Broad Institute Genome Sequencing Center for Infectious Disease"/>
            <person name="Wu L."/>
            <person name="Ma J."/>
        </authorList>
    </citation>
    <scope>NUCLEOTIDE SEQUENCE [LARGE SCALE GENOMIC DNA]</scope>
    <source>
        <strain evidence="3">CGMCC 1.16444</strain>
    </source>
</reference>
<organism evidence="2 3">
    <name type="scientific">Flaviflagellibacter deserti</name>
    <dbReference type="NCBI Taxonomy" id="2267266"/>
    <lineage>
        <taxon>Bacteria</taxon>
        <taxon>Pseudomonadati</taxon>
        <taxon>Pseudomonadota</taxon>
        <taxon>Alphaproteobacteria</taxon>
        <taxon>Hyphomicrobiales</taxon>
        <taxon>Flaviflagellibacter</taxon>
    </lineage>
</organism>
<name>A0ABV9Z543_9HYPH</name>
<proteinExistence type="predicted"/>
<keyword evidence="3" id="KW-1185">Reference proteome</keyword>
<protein>
    <submittedName>
        <fullName evidence="2">Phage holin family protein</fullName>
    </submittedName>
</protein>
<evidence type="ECO:0000313" key="2">
    <source>
        <dbReference type="EMBL" id="MFC5068815.1"/>
    </source>
</evidence>
<sequence length="135" mass="13451">MLQTLLASGALFQGLKAEMNSRARQLGFMVACAVVALILFSIGLMALGVAAFILLTPIVGAAGAAGIVGGGAFLIGLMILLIGTRKKTAHAATSAGPVSAPSTTPFAGLANAAAQAPIPWLLGAMILGLVLGRKR</sequence>
<evidence type="ECO:0000256" key="1">
    <source>
        <dbReference type="SAM" id="Phobius"/>
    </source>
</evidence>
<keyword evidence="1" id="KW-0812">Transmembrane</keyword>
<gene>
    <name evidence="2" type="ORF">ACFPFW_12425</name>
</gene>
<dbReference type="InterPro" id="IPR009937">
    <property type="entry name" value="Phage_holin_3_6"/>
</dbReference>
<dbReference type="Proteomes" id="UP001595796">
    <property type="component" value="Unassembled WGS sequence"/>
</dbReference>
<keyword evidence="1" id="KW-0472">Membrane</keyword>
<comment type="caution">
    <text evidence="2">The sequence shown here is derived from an EMBL/GenBank/DDBJ whole genome shotgun (WGS) entry which is preliminary data.</text>
</comment>
<dbReference type="Pfam" id="PF07332">
    <property type="entry name" value="Phage_holin_3_6"/>
    <property type="match status" value="1"/>
</dbReference>
<dbReference type="EMBL" id="JBHSJF010000006">
    <property type="protein sequence ID" value="MFC5068815.1"/>
    <property type="molecule type" value="Genomic_DNA"/>
</dbReference>
<feature type="transmembrane region" description="Helical" evidence="1">
    <location>
        <begin position="62"/>
        <end position="82"/>
    </location>
</feature>
<dbReference type="RefSeq" id="WP_114956004.1">
    <property type="nucleotide sequence ID" value="NZ_JBHSJF010000006.1"/>
</dbReference>
<keyword evidence="1" id="KW-1133">Transmembrane helix</keyword>
<accession>A0ABV9Z543</accession>